<sequence>MVSQKRSESVPCDFCNEQMAVLYCRADSAKLCLFCDHHVHSANALSRKHLRSQICDNCASEPVSVRCSTDNLVLCQECDWDAHGSCAVSAAHDRNPVEGFSGCPSALELASAWGLEIRDKKPNLVVEVEDAAPNWGGGFLESWMGGKDVSVSPSVLLQDLMVPNDNNASPVVIFPNCGAGEFTKKHAPPSCGKQRQLIVKQLMGLLERDLVDDAGGGGGGGEELGPRTPNVSAGCGVWQGNEEVGRLGSGGDGVVGIVNQQQFQPQQQQQQQNAPFMSLLMMQTPENPKGNDRMIERSMWNTSACDKSPQIWDFNSGQLRGNDESDTLEVGYNANDVGFMMKSYGELLKEASLATTRGLQLPGLNCSIVHEDMTAFNNSNNPTASQGPATSESNNLPIGRAPSGSGLGKHKCYGGLKDFHLMEQSVLAKSESATAAITKVDMELLAKNRGNAMQRYKEKKKTRRYDKHIRYESRKARADTRKRVKGRFVKAGEAADG</sequence>
<dbReference type="PROSITE" id="PS50119">
    <property type="entry name" value="ZF_BBOX"/>
    <property type="match status" value="2"/>
</dbReference>
<dbReference type="GO" id="GO:0005634">
    <property type="term" value="C:nucleus"/>
    <property type="evidence" value="ECO:0007669"/>
    <property type="project" value="UniProtKB-SubCell"/>
</dbReference>
<protein>
    <submittedName>
        <fullName evidence="13">Uncharacterized protein</fullName>
    </submittedName>
</protein>
<dbReference type="InterPro" id="IPR010402">
    <property type="entry name" value="CCT_domain"/>
</dbReference>
<dbReference type="GO" id="GO:0008270">
    <property type="term" value="F:zinc ion binding"/>
    <property type="evidence" value="ECO:0007669"/>
    <property type="project" value="UniProtKB-KW"/>
</dbReference>
<evidence type="ECO:0000256" key="6">
    <source>
        <dbReference type="ARBA" id="ARBA00022833"/>
    </source>
</evidence>
<evidence type="ECO:0000256" key="5">
    <source>
        <dbReference type="ARBA" id="ARBA00022771"/>
    </source>
</evidence>
<gene>
    <name evidence="13" type="ORF">ACH5RR_035424</name>
</gene>
<keyword evidence="6" id="KW-0862">Zinc</keyword>
<evidence type="ECO:0000256" key="1">
    <source>
        <dbReference type="ARBA" id="ARBA00004123"/>
    </source>
</evidence>
<dbReference type="PANTHER" id="PTHR31717">
    <property type="entry name" value="ZINC FINGER PROTEIN CONSTANS-LIKE 10"/>
    <property type="match status" value="1"/>
</dbReference>
<evidence type="ECO:0000256" key="10">
    <source>
        <dbReference type="SAM" id="MobiDB-lite"/>
    </source>
</evidence>
<proteinExistence type="inferred from homology"/>
<feature type="region of interest" description="Disordered" evidence="10">
    <location>
        <begin position="377"/>
        <end position="404"/>
    </location>
</feature>
<evidence type="ECO:0000256" key="3">
    <source>
        <dbReference type="ARBA" id="ARBA00022723"/>
    </source>
</evidence>
<evidence type="ECO:0000259" key="12">
    <source>
        <dbReference type="PROSITE" id="PS51017"/>
    </source>
</evidence>
<evidence type="ECO:0000256" key="9">
    <source>
        <dbReference type="PROSITE-ProRule" id="PRU00357"/>
    </source>
</evidence>
<feature type="domain" description="CCT" evidence="12">
    <location>
        <begin position="449"/>
        <end position="491"/>
    </location>
</feature>
<dbReference type="CDD" id="cd19821">
    <property type="entry name" value="Bbox1_BBX-like"/>
    <property type="match status" value="1"/>
</dbReference>
<organism evidence="13 14">
    <name type="scientific">Cinchona calisaya</name>
    <dbReference type="NCBI Taxonomy" id="153742"/>
    <lineage>
        <taxon>Eukaryota</taxon>
        <taxon>Viridiplantae</taxon>
        <taxon>Streptophyta</taxon>
        <taxon>Embryophyta</taxon>
        <taxon>Tracheophyta</taxon>
        <taxon>Spermatophyta</taxon>
        <taxon>Magnoliopsida</taxon>
        <taxon>eudicotyledons</taxon>
        <taxon>Gunneridae</taxon>
        <taxon>Pentapetalae</taxon>
        <taxon>asterids</taxon>
        <taxon>lamiids</taxon>
        <taxon>Gentianales</taxon>
        <taxon>Rubiaceae</taxon>
        <taxon>Cinchonoideae</taxon>
        <taxon>Cinchoneae</taxon>
        <taxon>Cinchona</taxon>
    </lineage>
</organism>
<dbReference type="PROSITE" id="PS51017">
    <property type="entry name" value="CCT"/>
    <property type="match status" value="1"/>
</dbReference>
<dbReference type="SMART" id="SM00336">
    <property type="entry name" value="BBOX"/>
    <property type="match status" value="1"/>
</dbReference>
<evidence type="ECO:0000259" key="11">
    <source>
        <dbReference type="PROSITE" id="PS50119"/>
    </source>
</evidence>
<dbReference type="EMBL" id="JBJUIK010000015">
    <property type="protein sequence ID" value="KAL3500975.1"/>
    <property type="molecule type" value="Genomic_DNA"/>
</dbReference>
<keyword evidence="5 8" id="KW-0863">Zinc-finger</keyword>
<feature type="compositionally biased region" description="Polar residues" evidence="10">
    <location>
        <begin position="377"/>
        <end position="396"/>
    </location>
</feature>
<reference evidence="13 14" key="1">
    <citation type="submission" date="2024-11" db="EMBL/GenBank/DDBJ databases">
        <title>A near-complete genome assembly of Cinchona calisaya.</title>
        <authorList>
            <person name="Lian D.C."/>
            <person name="Zhao X.W."/>
            <person name="Wei L."/>
        </authorList>
    </citation>
    <scope>NUCLEOTIDE SEQUENCE [LARGE SCALE GENOMIC DNA]</scope>
    <source>
        <tissue evidence="13">Nenye</tissue>
    </source>
</reference>
<feature type="domain" description="B box-type" evidence="11">
    <location>
        <begin position="7"/>
        <end position="54"/>
    </location>
</feature>
<dbReference type="Pfam" id="PF06203">
    <property type="entry name" value="CCT"/>
    <property type="match status" value="1"/>
</dbReference>
<evidence type="ECO:0000256" key="8">
    <source>
        <dbReference type="PROSITE-ProRule" id="PRU00024"/>
    </source>
</evidence>
<evidence type="ECO:0000256" key="7">
    <source>
        <dbReference type="ARBA" id="ARBA00023242"/>
    </source>
</evidence>
<accession>A0ABD2Y2J7</accession>
<dbReference type="PANTHER" id="PTHR31717:SF45">
    <property type="entry name" value="ZINC FINGER PROTEIN CONSTANS-LIKE 14-RELATED"/>
    <property type="match status" value="1"/>
</dbReference>
<comment type="caution">
    <text evidence="13">The sequence shown here is derived from an EMBL/GenBank/DDBJ whole genome shotgun (WGS) entry which is preliminary data.</text>
</comment>
<keyword evidence="3" id="KW-0479">Metal-binding</keyword>
<evidence type="ECO:0000313" key="13">
    <source>
        <dbReference type="EMBL" id="KAL3500975.1"/>
    </source>
</evidence>
<feature type="domain" description="B box-type" evidence="11">
    <location>
        <begin position="50"/>
        <end position="97"/>
    </location>
</feature>
<comment type="similarity">
    <text evidence="2">Belongs to the CONSTANS family.</text>
</comment>
<dbReference type="AlphaFoldDB" id="A0ABD2Y2J7"/>
<keyword evidence="7 9" id="KW-0539">Nucleus</keyword>
<name>A0ABD2Y2J7_9GENT</name>
<dbReference type="InterPro" id="IPR049808">
    <property type="entry name" value="CONSTANS-like_Bbox1"/>
</dbReference>
<dbReference type="GO" id="GO:0006355">
    <property type="term" value="P:regulation of DNA-templated transcription"/>
    <property type="evidence" value="ECO:0007669"/>
    <property type="project" value="UniProtKB-ARBA"/>
</dbReference>
<comment type="subcellular location">
    <subcellularLocation>
        <location evidence="1 9">Nucleus</location>
    </subcellularLocation>
</comment>
<dbReference type="Proteomes" id="UP001630127">
    <property type="component" value="Unassembled WGS sequence"/>
</dbReference>
<evidence type="ECO:0000256" key="2">
    <source>
        <dbReference type="ARBA" id="ARBA00010024"/>
    </source>
</evidence>
<evidence type="ECO:0000313" key="14">
    <source>
        <dbReference type="Proteomes" id="UP001630127"/>
    </source>
</evidence>
<keyword evidence="4" id="KW-0677">Repeat</keyword>
<dbReference type="InterPro" id="IPR000315">
    <property type="entry name" value="Znf_B-box"/>
</dbReference>
<keyword evidence="14" id="KW-1185">Reference proteome</keyword>
<evidence type="ECO:0000256" key="4">
    <source>
        <dbReference type="ARBA" id="ARBA00022737"/>
    </source>
</evidence>